<feature type="region of interest" description="Disordered" evidence="1">
    <location>
        <begin position="127"/>
        <end position="159"/>
    </location>
</feature>
<dbReference type="Proteomes" id="UP001374535">
    <property type="component" value="Chromosome 1"/>
</dbReference>
<name>A0AAQ3P7X4_VIGMU</name>
<gene>
    <name evidence="3" type="ORF">V8G54_001929</name>
</gene>
<keyword evidence="4" id="KW-1185">Reference proteome</keyword>
<evidence type="ECO:0000313" key="3">
    <source>
        <dbReference type="EMBL" id="WVZ23385.1"/>
    </source>
</evidence>
<keyword evidence="2" id="KW-0732">Signal</keyword>
<feature type="signal peptide" evidence="2">
    <location>
        <begin position="1"/>
        <end position="16"/>
    </location>
</feature>
<feature type="compositionally biased region" description="Basic residues" evidence="1">
    <location>
        <begin position="150"/>
        <end position="159"/>
    </location>
</feature>
<evidence type="ECO:0000256" key="2">
    <source>
        <dbReference type="SAM" id="SignalP"/>
    </source>
</evidence>
<feature type="chain" id="PRO_5043015807" evidence="2">
    <location>
        <begin position="17"/>
        <end position="159"/>
    </location>
</feature>
<evidence type="ECO:0000256" key="1">
    <source>
        <dbReference type="SAM" id="MobiDB-lite"/>
    </source>
</evidence>
<evidence type="ECO:0000313" key="4">
    <source>
        <dbReference type="Proteomes" id="UP001374535"/>
    </source>
</evidence>
<organism evidence="3 4">
    <name type="scientific">Vigna mungo</name>
    <name type="common">Black gram</name>
    <name type="synonym">Phaseolus mungo</name>
    <dbReference type="NCBI Taxonomy" id="3915"/>
    <lineage>
        <taxon>Eukaryota</taxon>
        <taxon>Viridiplantae</taxon>
        <taxon>Streptophyta</taxon>
        <taxon>Embryophyta</taxon>
        <taxon>Tracheophyta</taxon>
        <taxon>Spermatophyta</taxon>
        <taxon>Magnoliopsida</taxon>
        <taxon>eudicotyledons</taxon>
        <taxon>Gunneridae</taxon>
        <taxon>Pentapetalae</taxon>
        <taxon>rosids</taxon>
        <taxon>fabids</taxon>
        <taxon>Fabales</taxon>
        <taxon>Fabaceae</taxon>
        <taxon>Papilionoideae</taxon>
        <taxon>50 kb inversion clade</taxon>
        <taxon>NPAAA clade</taxon>
        <taxon>indigoferoid/millettioid clade</taxon>
        <taxon>Phaseoleae</taxon>
        <taxon>Vigna</taxon>
    </lineage>
</organism>
<proteinExistence type="predicted"/>
<sequence length="159" mass="17539">MYLVLLSLYLCPQAFATLSFSFPFQSMAGEDPACDKNSAIKNAFINHKNGSQDFKDATITTPAVESAFLNKGSGRQDFSGSKIECGPSIWEKFKRLQSGISSLFNYDGTETKKYGDFPEHLPAEFTQNIPAKQEGKPVEVAKRSSSIPKSNHKTSTSKR</sequence>
<feature type="compositionally biased region" description="Basic and acidic residues" evidence="1">
    <location>
        <begin position="133"/>
        <end position="142"/>
    </location>
</feature>
<protein>
    <submittedName>
        <fullName evidence="3">Uncharacterized protein</fullName>
    </submittedName>
</protein>
<accession>A0AAQ3P7X4</accession>
<dbReference type="EMBL" id="CP144700">
    <property type="protein sequence ID" value="WVZ23385.1"/>
    <property type="molecule type" value="Genomic_DNA"/>
</dbReference>
<dbReference type="AlphaFoldDB" id="A0AAQ3P7X4"/>
<reference evidence="3 4" key="1">
    <citation type="journal article" date="2023" name="Life. Sci Alliance">
        <title>Evolutionary insights into 3D genome organization and epigenetic landscape of Vigna mungo.</title>
        <authorList>
            <person name="Junaid A."/>
            <person name="Singh B."/>
            <person name="Bhatia S."/>
        </authorList>
    </citation>
    <scope>NUCLEOTIDE SEQUENCE [LARGE SCALE GENOMIC DNA]</scope>
    <source>
        <strain evidence="3">Urdbean</strain>
    </source>
</reference>